<organism evidence="1 2">
    <name type="scientific">Araneus ventricosus</name>
    <name type="common">Orbweaver spider</name>
    <name type="synonym">Epeira ventricosa</name>
    <dbReference type="NCBI Taxonomy" id="182803"/>
    <lineage>
        <taxon>Eukaryota</taxon>
        <taxon>Metazoa</taxon>
        <taxon>Ecdysozoa</taxon>
        <taxon>Arthropoda</taxon>
        <taxon>Chelicerata</taxon>
        <taxon>Arachnida</taxon>
        <taxon>Araneae</taxon>
        <taxon>Araneomorphae</taxon>
        <taxon>Entelegynae</taxon>
        <taxon>Araneoidea</taxon>
        <taxon>Araneidae</taxon>
        <taxon>Araneus</taxon>
    </lineage>
</organism>
<protein>
    <submittedName>
        <fullName evidence="1">Uncharacterized protein</fullName>
    </submittedName>
</protein>
<reference evidence="1 2" key="1">
    <citation type="journal article" date="2019" name="Sci. Rep.">
        <title>Orb-weaving spider Araneus ventricosus genome elucidates the spidroin gene catalogue.</title>
        <authorList>
            <person name="Kono N."/>
            <person name="Nakamura H."/>
            <person name="Ohtoshi R."/>
            <person name="Moran D.A.P."/>
            <person name="Shinohara A."/>
            <person name="Yoshida Y."/>
            <person name="Fujiwara M."/>
            <person name="Mori M."/>
            <person name="Tomita M."/>
            <person name="Arakawa K."/>
        </authorList>
    </citation>
    <scope>NUCLEOTIDE SEQUENCE [LARGE SCALE GENOMIC DNA]</scope>
</reference>
<accession>A0A4Y2RIZ9</accession>
<gene>
    <name evidence="1" type="ORF">AVEN_120368_1</name>
</gene>
<dbReference type="AlphaFoldDB" id="A0A4Y2RIZ9"/>
<sequence length="107" mass="11852">MHAAAREVFAAAVSHRHDADAGFRQLVASVAMRACACKRRVCVQCVCVLIEPILDTFTTFSNFIGVLTTKRPDALQQICFWPKHGDCHVISYLERPSDMPSSGRTNT</sequence>
<comment type="caution">
    <text evidence="1">The sequence shown here is derived from an EMBL/GenBank/DDBJ whole genome shotgun (WGS) entry which is preliminary data.</text>
</comment>
<dbReference type="EMBL" id="BGPR01017195">
    <property type="protein sequence ID" value="GBN75390.1"/>
    <property type="molecule type" value="Genomic_DNA"/>
</dbReference>
<evidence type="ECO:0000313" key="1">
    <source>
        <dbReference type="EMBL" id="GBN75390.1"/>
    </source>
</evidence>
<evidence type="ECO:0000313" key="2">
    <source>
        <dbReference type="Proteomes" id="UP000499080"/>
    </source>
</evidence>
<keyword evidence="2" id="KW-1185">Reference proteome</keyword>
<proteinExistence type="predicted"/>
<name>A0A4Y2RIZ9_ARAVE</name>
<dbReference type="Proteomes" id="UP000499080">
    <property type="component" value="Unassembled WGS sequence"/>
</dbReference>